<dbReference type="AlphaFoldDB" id="A0A1Y2BIK2"/>
<evidence type="ECO:0000256" key="2">
    <source>
        <dbReference type="SAM" id="SignalP"/>
    </source>
</evidence>
<keyword evidence="4" id="KW-1185">Reference proteome</keyword>
<feature type="compositionally biased region" description="Low complexity" evidence="1">
    <location>
        <begin position="141"/>
        <end position="161"/>
    </location>
</feature>
<name>A0A1Y2BIK2_9TREE</name>
<evidence type="ECO:0000313" key="4">
    <source>
        <dbReference type="Proteomes" id="UP000193986"/>
    </source>
</evidence>
<feature type="region of interest" description="Disordered" evidence="1">
    <location>
        <begin position="137"/>
        <end position="175"/>
    </location>
</feature>
<feature type="signal peptide" evidence="2">
    <location>
        <begin position="1"/>
        <end position="22"/>
    </location>
</feature>
<feature type="compositionally biased region" description="Gly residues" evidence="1">
    <location>
        <begin position="74"/>
        <end position="83"/>
    </location>
</feature>
<dbReference type="Proteomes" id="UP000193986">
    <property type="component" value="Unassembled WGS sequence"/>
</dbReference>
<keyword evidence="2" id="KW-0732">Signal</keyword>
<sequence length="223" mass="24760">MPLFLASLVFAVSLSLLPSIEPEPTTPNPDPKSEHTLQHQHQHQHHLRNLEHPSPTFPSPSKRPENGPGPGPGPGRGEAGNGNGKKPSQIARKRKRNLSTELKARQINWRPIELDFLLHSDRRVDEGFQALGFFDIETRPSSSSSSSSSSMSTSTSTSTIISRRDSEDSKFEQVGNEVDDIDYDPIILGPRLRRCSSLPDFTSMSPENYEYTLESSSLDDLEV</sequence>
<reference evidence="3 4" key="1">
    <citation type="submission" date="2016-07" db="EMBL/GenBank/DDBJ databases">
        <title>Pervasive Adenine N6-methylation of Active Genes in Fungi.</title>
        <authorList>
            <consortium name="DOE Joint Genome Institute"/>
            <person name="Mondo S.J."/>
            <person name="Dannebaum R.O."/>
            <person name="Kuo R.C."/>
            <person name="Labutti K."/>
            <person name="Haridas S."/>
            <person name="Kuo A."/>
            <person name="Salamov A."/>
            <person name="Ahrendt S.R."/>
            <person name="Lipzen A."/>
            <person name="Sullivan W."/>
            <person name="Andreopoulos W.B."/>
            <person name="Clum A."/>
            <person name="Lindquist E."/>
            <person name="Daum C."/>
            <person name="Ramamoorthy G.K."/>
            <person name="Gryganskyi A."/>
            <person name="Culley D."/>
            <person name="Magnuson J.K."/>
            <person name="James T.Y."/>
            <person name="O'Malley M.A."/>
            <person name="Stajich J.E."/>
            <person name="Spatafora J.W."/>
            <person name="Visel A."/>
            <person name="Grigoriev I.V."/>
        </authorList>
    </citation>
    <scope>NUCLEOTIDE SEQUENCE [LARGE SCALE GENOMIC DNA]</scope>
    <source>
        <strain evidence="3 4">68-887.2</strain>
    </source>
</reference>
<accession>A0A1Y2BIK2</accession>
<feature type="region of interest" description="Disordered" evidence="1">
    <location>
        <begin position="21"/>
        <end position="99"/>
    </location>
</feature>
<dbReference type="InParanoid" id="A0A1Y2BIK2"/>
<feature type="compositionally biased region" description="Basic residues" evidence="1">
    <location>
        <begin position="38"/>
        <end position="47"/>
    </location>
</feature>
<evidence type="ECO:0000313" key="3">
    <source>
        <dbReference type="EMBL" id="ORY34609.1"/>
    </source>
</evidence>
<dbReference type="EMBL" id="MCFC01000002">
    <property type="protein sequence ID" value="ORY34609.1"/>
    <property type="molecule type" value="Genomic_DNA"/>
</dbReference>
<gene>
    <name evidence="3" type="ORF">BCR39DRAFT_513586</name>
</gene>
<evidence type="ECO:0000256" key="1">
    <source>
        <dbReference type="SAM" id="MobiDB-lite"/>
    </source>
</evidence>
<organism evidence="3 4">
    <name type="scientific">Naematelia encephala</name>
    <dbReference type="NCBI Taxonomy" id="71784"/>
    <lineage>
        <taxon>Eukaryota</taxon>
        <taxon>Fungi</taxon>
        <taxon>Dikarya</taxon>
        <taxon>Basidiomycota</taxon>
        <taxon>Agaricomycotina</taxon>
        <taxon>Tremellomycetes</taxon>
        <taxon>Tremellales</taxon>
        <taxon>Naemateliaceae</taxon>
        <taxon>Naematelia</taxon>
    </lineage>
</organism>
<feature type="chain" id="PRO_5012847397" evidence="2">
    <location>
        <begin position="23"/>
        <end position="223"/>
    </location>
</feature>
<proteinExistence type="predicted"/>
<comment type="caution">
    <text evidence="3">The sequence shown here is derived from an EMBL/GenBank/DDBJ whole genome shotgun (WGS) entry which is preliminary data.</text>
</comment>
<protein>
    <submittedName>
        <fullName evidence="3">Uncharacterized protein</fullName>
    </submittedName>
</protein>
<feature type="compositionally biased region" description="Basic and acidic residues" evidence="1">
    <location>
        <begin position="162"/>
        <end position="171"/>
    </location>
</feature>